<feature type="compositionally biased region" description="Low complexity" evidence="1">
    <location>
        <begin position="206"/>
        <end position="218"/>
    </location>
</feature>
<sequence length="289" mass="32437">MSDEVPSQQQQQQQWLLRRRWNSSSPSPSTSGRATPASLGAASVGSAGSSGSSHHHDQQQQQQHQAFQHQYHGVEGHNYLHTFPSAANQSHYFQQQQQQHYERQYATHHHHQQGHLMSPYVQQQQPLQHQQQQQHSLPPLYATSHSLNYSPLLTKRAISFSGNMPLSRQQMDSGLGSPAAAFQRSQATAQSTPNSPHLMPRRTKTTTHTDQQSQQQQQVNPAASLDGAEAPWPHFSTLTEYLDVHQVNNYTQDVPEVGLNTRVGNDWAEIDHMIFRFTSTGKSAACSSN</sequence>
<dbReference type="EnsemblMetazoa" id="MDOA015960-RA">
    <property type="protein sequence ID" value="MDOA015960-PA"/>
    <property type="gene ID" value="MDOA015960"/>
</dbReference>
<reference evidence="2" key="1">
    <citation type="submission" date="2020-05" db="UniProtKB">
        <authorList>
            <consortium name="EnsemblMetazoa"/>
        </authorList>
    </citation>
    <scope>IDENTIFICATION</scope>
    <source>
        <strain evidence="2">Aabys</strain>
    </source>
</reference>
<feature type="region of interest" description="Disordered" evidence="1">
    <location>
        <begin position="92"/>
        <end position="116"/>
    </location>
</feature>
<protein>
    <submittedName>
        <fullName evidence="2">Uncharacterized protein</fullName>
    </submittedName>
</protein>
<dbReference type="VEuPathDB" id="VectorBase:MDOMA2_010835"/>
<organism evidence="2">
    <name type="scientific">Musca domestica</name>
    <name type="common">House fly</name>
    <dbReference type="NCBI Taxonomy" id="7370"/>
    <lineage>
        <taxon>Eukaryota</taxon>
        <taxon>Metazoa</taxon>
        <taxon>Ecdysozoa</taxon>
        <taxon>Arthropoda</taxon>
        <taxon>Hexapoda</taxon>
        <taxon>Insecta</taxon>
        <taxon>Pterygota</taxon>
        <taxon>Neoptera</taxon>
        <taxon>Endopterygota</taxon>
        <taxon>Diptera</taxon>
        <taxon>Brachycera</taxon>
        <taxon>Muscomorpha</taxon>
        <taxon>Muscoidea</taxon>
        <taxon>Muscidae</taxon>
        <taxon>Musca</taxon>
    </lineage>
</organism>
<proteinExistence type="predicted"/>
<dbReference type="VEuPathDB" id="VectorBase:MDOA015960"/>
<dbReference type="AlphaFoldDB" id="A0A1I8NJ17"/>
<evidence type="ECO:0000313" key="2">
    <source>
        <dbReference type="EnsemblMetazoa" id="MDOA015960-PA"/>
    </source>
</evidence>
<feature type="region of interest" description="Disordered" evidence="1">
    <location>
        <begin position="1"/>
        <end position="68"/>
    </location>
</feature>
<evidence type="ECO:0000256" key="1">
    <source>
        <dbReference type="SAM" id="MobiDB-lite"/>
    </source>
</evidence>
<name>A0A1I8NJ17_MUSDO</name>
<accession>A0A1I8NJ17</accession>
<feature type="region of interest" description="Disordered" evidence="1">
    <location>
        <begin position="169"/>
        <end position="230"/>
    </location>
</feature>
<feature type="compositionally biased region" description="Low complexity" evidence="1">
    <location>
        <begin position="59"/>
        <end position="68"/>
    </location>
</feature>
<feature type="compositionally biased region" description="Polar residues" evidence="1">
    <location>
        <begin position="183"/>
        <end position="195"/>
    </location>
</feature>
<feature type="compositionally biased region" description="Low complexity" evidence="1">
    <location>
        <begin position="23"/>
        <end position="52"/>
    </location>
</feature>